<gene>
    <name evidence="1" type="ORF">ZBT109_0321</name>
</gene>
<protein>
    <submittedName>
        <fullName evidence="1">ATPase</fullName>
    </submittedName>
</protein>
<keyword evidence="2" id="KW-1185">Reference proteome</keyword>
<organism evidence="1 2">
    <name type="scientific">Zymobacter palmae</name>
    <dbReference type="NCBI Taxonomy" id="33074"/>
    <lineage>
        <taxon>Bacteria</taxon>
        <taxon>Pseudomonadati</taxon>
        <taxon>Pseudomonadota</taxon>
        <taxon>Gammaproteobacteria</taxon>
        <taxon>Oceanospirillales</taxon>
        <taxon>Halomonadaceae</taxon>
        <taxon>Zymobacter group</taxon>
        <taxon>Zymobacter</taxon>
    </lineage>
</organism>
<sequence>MSRLVDTDLGTVFFDLEANAISLAGFLVEDCNVGLVNRSLTLNDTTLGAQHRVGLSVTLNNVHTSDDEFAVFQNTLNGSALALVLAGDDDNFVLSLDLAHCPFRSLQHFGRQGNDSHKLLVTKFASHRPKNTSADRLFVGVVQQHRCIAVETDQRTVGATYATTGTDHDRFQDLTFLDTTARNSFLDRHFDDVANSRIATMRTTENLNTHNSARTAVVSDIQHCLRLNHRFSPNLN</sequence>
<name>A0A348HBV9_9GAMM</name>
<evidence type="ECO:0000313" key="1">
    <source>
        <dbReference type="EMBL" id="BBG29111.1"/>
    </source>
</evidence>
<accession>A0A348HBV9</accession>
<reference evidence="1 2" key="1">
    <citation type="submission" date="2018-09" db="EMBL/GenBank/DDBJ databases">
        <title>Zymobacter palmae IAM14233 (=T109) whole genome analysis.</title>
        <authorList>
            <person name="Yanase H."/>
        </authorList>
    </citation>
    <scope>NUCLEOTIDE SEQUENCE [LARGE SCALE GENOMIC DNA]</scope>
    <source>
        <strain evidence="1 2">IAM14233</strain>
    </source>
</reference>
<dbReference type="Proteomes" id="UP000267342">
    <property type="component" value="Chromosome"/>
</dbReference>
<proteinExistence type="predicted"/>
<dbReference type="KEGG" id="zpl:ZBT109_0321"/>
<evidence type="ECO:0000313" key="2">
    <source>
        <dbReference type="Proteomes" id="UP000267342"/>
    </source>
</evidence>
<dbReference type="AlphaFoldDB" id="A0A348HBV9"/>
<dbReference type="EMBL" id="AP018933">
    <property type="protein sequence ID" value="BBG29111.1"/>
    <property type="molecule type" value="Genomic_DNA"/>
</dbReference>